<evidence type="ECO:0000313" key="9">
    <source>
        <dbReference type="EMBL" id="ELR20360.1"/>
    </source>
</evidence>
<reference evidence="9 10" key="1">
    <citation type="journal article" date="2013" name="Genome Biol.">
        <title>Genome of Acanthamoeba castellanii highlights extensive lateral gene transfer and early evolution of tyrosine kinase signaling.</title>
        <authorList>
            <person name="Clarke M."/>
            <person name="Lohan A.J."/>
            <person name="Liu B."/>
            <person name="Lagkouvardos I."/>
            <person name="Roy S."/>
            <person name="Zafar N."/>
            <person name="Bertelli C."/>
            <person name="Schilde C."/>
            <person name="Kianianmomeni A."/>
            <person name="Burglin T.R."/>
            <person name="Frech C."/>
            <person name="Turcotte B."/>
            <person name="Kopec K.O."/>
            <person name="Synnott J.M."/>
            <person name="Choo C."/>
            <person name="Paponov I."/>
            <person name="Finkler A."/>
            <person name="Soon Heng Tan C."/>
            <person name="Hutchins A.P."/>
            <person name="Weinmeier T."/>
            <person name="Rattei T."/>
            <person name="Chu J.S."/>
            <person name="Gimenez G."/>
            <person name="Irimia M."/>
            <person name="Rigden D.J."/>
            <person name="Fitzpatrick D.A."/>
            <person name="Lorenzo-Morales J."/>
            <person name="Bateman A."/>
            <person name="Chiu C.H."/>
            <person name="Tang P."/>
            <person name="Hegemann P."/>
            <person name="Fromm H."/>
            <person name="Raoult D."/>
            <person name="Greub G."/>
            <person name="Miranda-Saavedra D."/>
            <person name="Chen N."/>
            <person name="Nash P."/>
            <person name="Ginger M.L."/>
            <person name="Horn M."/>
            <person name="Schaap P."/>
            <person name="Caler L."/>
            <person name="Loftus B."/>
        </authorList>
    </citation>
    <scope>NUCLEOTIDE SEQUENCE [LARGE SCALE GENOMIC DNA]</scope>
    <source>
        <strain evidence="9 10">Neff</strain>
    </source>
</reference>
<evidence type="ECO:0000256" key="2">
    <source>
        <dbReference type="ARBA" id="ARBA00013064"/>
    </source>
</evidence>
<dbReference type="GO" id="GO:0004722">
    <property type="term" value="F:protein serine/threonine phosphatase activity"/>
    <property type="evidence" value="ECO:0007669"/>
    <property type="project" value="UniProtKB-EC"/>
</dbReference>
<evidence type="ECO:0000256" key="6">
    <source>
        <dbReference type="SAM" id="SignalP"/>
    </source>
</evidence>
<evidence type="ECO:0000259" key="7">
    <source>
        <dbReference type="PROSITE" id="PS50054"/>
    </source>
</evidence>
<name>L8H5A1_ACACF</name>
<dbReference type="SMART" id="SM00195">
    <property type="entry name" value="DSPc"/>
    <property type="match status" value="1"/>
</dbReference>
<dbReference type="STRING" id="1257118.L8H5A1"/>
<dbReference type="InterPro" id="IPR029021">
    <property type="entry name" value="Prot-tyrosine_phosphatase-like"/>
</dbReference>
<feature type="domain" description="Tyrosine specific protein phosphatases" evidence="8">
    <location>
        <begin position="100"/>
        <end position="158"/>
    </location>
</feature>
<dbReference type="GO" id="GO:0017017">
    <property type="term" value="F:MAP kinase tyrosine/serine/threonine phosphatase activity"/>
    <property type="evidence" value="ECO:0007669"/>
    <property type="project" value="TreeGrafter"/>
</dbReference>
<evidence type="ECO:0000256" key="1">
    <source>
        <dbReference type="ARBA" id="ARBA00008601"/>
    </source>
</evidence>
<keyword evidence="3" id="KW-0378">Hydrolase</keyword>
<dbReference type="PROSITE" id="PS50056">
    <property type="entry name" value="TYR_PHOSPHATASE_2"/>
    <property type="match status" value="1"/>
</dbReference>
<dbReference type="InterPro" id="IPR000387">
    <property type="entry name" value="Tyr_Pase_dom"/>
</dbReference>
<dbReference type="SUPFAM" id="SSF52799">
    <property type="entry name" value="(Phosphotyrosine protein) phosphatases II"/>
    <property type="match status" value="1"/>
</dbReference>
<dbReference type="OrthoDB" id="10252009at2759"/>
<evidence type="ECO:0000256" key="3">
    <source>
        <dbReference type="ARBA" id="ARBA00022801"/>
    </source>
</evidence>
<dbReference type="GeneID" id="14921212"/>
<dbReference type="EMBL" id="KB007920">
    <property type="protein sequence ID" value="ELR20360.1"/>
    <property type="molecule type" value="Genomic_DNA"/>
</dbReference>
<evidence type="ECO:0000259" key="8">
    <source>
        <dbReference type="PROSITE" id="PS50056"/>
    </source>
</evidence>
<dbReference type="GO" id="GO:0008330">
    <property type="term" value="F:protein tyrosine/threonine phosphatase activity"/>
    <property type="evidence" value="ECO:0007669"/>
    <property type="project" value="TreeGrafter"/>
</dbReference>
<dbReference type="InterPro" id="IPR000340">
    <property type="entry name" value="Dual-sp_phosphatase_cat-dom"/>
</dbReference>
<protein>
    <recommendedName>
        <fullName evidence="2">protein-tyrosine-phosphatase</fullName>
        <ecNumber evidence="2">3.1.3.48</ecNumber>
    </recommendedName>
</protein>
<evidence type="ECO:0000256" key="4">
    <source>
        <dbReference type="ARBA" id="ARBA00022912"/>
    </source>
</evidence>
<evidence type="ECO:0000313" key="10">
    <source>
        <dbReference type="Proteomes" id="UP000011083"/>
    </source>
</evidence>
<dbReference type="AlphaFoldDB" id="L8H5A1"/>
<keyword evidence="4" id="KW-0904">Protein phosphatase</keyword>
<accession>L8H5A1</accession>
<dbReference type="VEuPathDB" id="AmoebaDB:ACA1_186060"/>
<gene>
    <name evidence="9" type="ORF">ACA1_186060</name>
</gene>
<dbReference type="PANTHER" id="PTHR10159">
    <property type="entry name" value="DUAL SPECIFICITY PROTEIN PHOSPHATASE"/>
    <property type="match status" value="1"/>
</dbReference>
<dbReference type="Proteomes" id="UP000011083">
    <property type="component" value="Unassembled WGS sequence"/>
</dbReference>
<dbReference type="GO" id="GO:0033550">
    <property type="term" value="F:MAP kinase tyrosine phosphatase activity"/>
    <property type="evidence" value="ECO:0007669"/>
    <property type="project" value="TreeGrafter"/>
</dbReference>
<dbReference type="KEGG" id="acan:ACA1_186060"/>
<dbReference type="RefSeq" id="XP_004342554.1">
    <property type="nucleotide sequence ID" value="XM_004342505.1"/>
</dbReference>
<dbReference type="GO" id="GO:0005737">
    <property type="term" value="C:cytoplasm"/>
    <property type="evidence" value="ECO:0007669"/>
    <property type="project" value="TreeGrafter"/>
</dbReference>
<feature type="signal peptide" evidence="6">
    <location>
        <begin position="1"/>
        <end position="17"/>
    </location>
</feature>
<dbReference type="Pfam" id="PF00782">
    <property type="entry name" value="DSPc"/>
    <property type="match status" value="1"/>
</dbReference>
<comment type="similarity">
    <text evidence="1">Belongs to the protein-tyrosine phosphatase family. Non-receptor class dual specificity subfamily.</text>
</comment>
<dbReference type="PANTHER" id="PTHR10159:SF511">
    <property type="entry name" value="DUAL SPECIFICITY PROTEIN PHOSPHATASE 1"/>
    <property type="match status" value="1"/>
</dbReference>
<dbReference type="InterPro" id="IPR020422">
    <property type="entry name" value="TYR_PHOSPHATASE_DUAL_dom"/>
</dbReference>
<dbReference type="GO" id="GO:0043409">
    <property type="term" value="P:negative regulation of MAPK cascade"/>
    <property type="evidence" value="ECO:0007669"/>
    <property type="project" value="TreeGrafter"/>
</dbReference>
<dbReference type="InterPro" id="IPR016130">
    <property type="entry name" value="Tyr_Pase_AS"/>
</dbReference>
<feature type="chain" id="PRO_5003990415" description="protein-tyrosine-phosphatase" evidence="6">
    <location>
        <begin position="18"/>
        <end position="278"/>
    </location>
</feature>
<organism evidence="9 10">
    <name type="scientific">Acanthamoeba castellanii (strain ATCC 30010 / Neff)</name>
    <dbReference type="NCBI Taxonomy" id="1257118"/>
    <lineage>
        <taxon>Eukaryota</taxon>
        <taxon>Amoebozoa</taxon>
        <taxon>Discosea</taxon>
        <taxon>Longamoebia</taxon>
        <taxon>Centramoebida</taxon>
        <taxon>Acanthamoebidae</taxon>
        <taxon>Acanthamoeba</taxon>
    </lineage>
</organism>
<sequence>MMLWEICIAASIALVAAWYRLQYHNPPPFSAHEVLPGIWLGNFEDSLQADELRRRNVTHILSVAVGLYPHHQALVPDAQEWAGFEHMVVRALDKDGQDLLSYFPVVHGFIEEGRRSGGAVLVHCMAGISRSATCLISYIMLAEGLSFNDTLALVKGKRTIVRPNSGFRRQLEAFERQLQKKEKNEDNDEPIQQTTVVGEDEVEVYTGSWMKAEIIRWHGRDRRLEVVCRHEGDWVERTRGWVVNGLARVWAYHLRRFGKCLQRFVRGQRAPVAPLKQD</sequence>
<comment type="catalytic activity">
    <reaction evidence="5">
        <text>O-phospho-L-seryl-[protein] + H2O = L-seryl-[protein] + phosphate</text>
        <dbReference type="Rhea" id="RHEA:20629"/>
        <dbReference type="Rhea" id="RHEA-COMP:9863"/>
        <dbReference type="Rhea" id="RHEA-COMP:11604"/>
        <dbReference type="ChEBI" id="CHEBI:15377"/>
        <dbReference type="ChEBI" id="CHEBI:29999"/>
        <dbReference type="ChEBI" id="CHEBI:43474"/>
        <dbReference type="ChEBI" id="CHEBI:83421"/>
        <dbReference type="EC" id="3.1.3.16"/>
    </reaction>
</comment>
<evidence type="ECO:0000256" key="5">
    <source>
        <dbReference type="ARBA" id="ARBA00047761"/>
    </source>
</evidence>
<keyword evidence="10" id="KW-1185">Reference proteome</keyword>
<dbReference type="EC" id="3.1.3.48" evidence="2"/>
<feature type="domain" description="Tyrosine-protein phosphatase" evidence="7">
    <location>
        <begin position="28"/>
        <end position="180"/>
    </location>
</feature>
<keyword evidence="6" id="KW-0732">Signal</keyword>
<dbReference type="CDD" id="cd14498">
    <property type="entry name" value="DSP"/>
    <property type="match status" value="1"/>
</dbReference>
<dbReference type="Gene3D" id="3.90.190.10">
    <property type="entry name" value="Protein tyrosine phosphatase superfamily"/>
    <property type="match status" value="1"/>
</dbReference>
<dbReference type="PROSITE" id="PS50054">
    <property type="entry name" value="TYR_PHOSPHATASE_DUAL"/>
    <property type="match status" value="1"/>
</dbReference>
<dbReference type="PROSITE" id="PS00383">
    <property type="entry name" value="TYR_PHOSPHATASE_1"/>
    <property type="match status" value="1"/>
</dbReference>
<proteinExistence type="inferred from homology"/>